<keyword evidence="2" id="KW-1185">Reference proteome</keyword>
<evidence type="ECO:0000313" key="1">
    <source>
        <dbReference type="EMBL" id="KFM61653.1"/>
    </source>
</evidence>
<proteinExistence type="predicted"/>
<sequence length="53" mass="5838">MSRKSSESFRRNTCSFSGFLLSCMLDSIKSLNKPSGATLISESFQFSPTPNTI</sequence>
<evidence type="ECO:0000313" key="2">
    <source>
        <dbReference type="Proteomes" id="UP000054359"/>
    </source>
</evidence>
<reference evidence="1 2" key="1">
    <citation type="submission" date="2013-11" db="EMBL/GenBank/DDBJ databases">
        <title>Genome sequencing of Stegodyphus mimosarum.</title>
        <authorList>
            <person name="Bechsgaard J."/>
        </authorList>
    </citation>
    <scope>NUCLEOTIDE SEQUENCE [LARGE SCALE GENOMIC DNA]</scope>
</reference>
<gene>
    <name evidence="1" type="ORF">X975_10073</name>
</gene>
<protein>
    <submittedName>
        <fullName evidence="1">Uncharacterized protein</fullName>
    </submittedName>
</protein>
<dbReference type="Proteomes" id="UP000054359">
    <property type="component" value="Unassembled WGS sequence"/>
</dbReference>
<organism evidence="1 2">
    <name type="scientific">Stegodyphus mimosarum</name>
    <name type="common">African social velvet spider</name>
    <dbReference type="NCBI Taxonomy" id="407821"/>
    <lineage>
        <taxon>Eukaryota</taxon>
        <taxon>Metazoa</taxon>
        <taxon>Ecdysozoa</taxon>
        <taxon>Arthropoda</taxon>
        <taxon>Chelicerata</taxon>
        <taxon>Arachnida</taxon>
        <taxon>Araneae</taxon>
        <taxon>Araneomorphae</taxon>
        <taxon>Entelegynae</taxon>
        <taxon>Eresoidea</taxon>
        <taxon>Eresidae</taxon>
        <taxon>Stegodyphus</taxon>
    </lineage>
</organism>
<name>A0A087T964_STEMI</name>
<dbReference type="PROSITE" id="PS51257">
    <property type="entry name" value="PROKAR_LIPOPROTEIN"/>
    <property type="match status" value="1"/>
</dbReference>
<dbReference type="EMBL" id="KK114066">
    <property type="protein sequence ID" value="KFM61653.1"/>
    <property type="molecule type" value="Genomic_DNA"/>
</dbReference>
<dbReference type="AlphaFoldDB" id="A0A087T964"/>
<feature type="non-terminal residue" evidence="1">
    <location>
        <position position="53"/>
    </location>
</feature>
<accession>A0A087T964</accession>